<evidence type="ECO:0000256" key="8">
    <source>
        <dbReference type="ARBA" id="ARBA00023136"/>
    </source>
</evidence>
<comment type="subcellular location">
    <subcellularLocation>
        <location evidence="10">Cytoplasm</location>
    </subcellularLocation>
    <subcellularLocation>
        <location evidence="1 10">Golgi apparatus membrane</location>
        <topology evidence="1 10">Peripheral membrane protein</topology>
        <orientation evidence="1 10">Cytoplasmic side</orientation>
    </subcellularLocation>
    <subcellularLocation>
        <location evidence="10">Cytoplasmic vesicle</location>
        <location evidence="10">COPI-coated vesicle membrane</location>
        <topology evidence="10">Peripheral membrane protein</topology>
        <orientation evidence="10">Cytoplasmic side</orientation>
    </subcellularLocation>
</comment>
<keyword evidence="9 10" id="KW-0968">Cytoplasmic vesicle</keyword>
<evidence type="ECO:0000256" key="9">
    <source>
        <dbReference type="ARBA" id="ARBA00023329"/>
    </source>
</evidence>
<dbReference type="GO" id="GO:0005198">
    <property type="term" value="F:structural molecule activity"/>
    <property type="evidence" value="ECO:0007669"/>
    <property type="project" value="InterPro"/>
</dbReference>
<dbReference type="InterPro" id="IPR011710">
    <property type="entry name" value="Coatomer_bsu_C"/>
</dbReference>
<gene>
    <name evidence="14" type="ORF">FVE85_7451</name>
</gene>
<dbReference type="GO" id="GO:0030126">
    <property type="term" value="C:COPI vesicle coat"/>
    <property type="evidence" value="ECO:0007669"/>
    <property type="project" value="InterPro"/>
</dbReference>
<proteinExistence type="predicted"/>
<dbReference type="GO" id="GO:0006891">
    <property type="term" value="P:intra-Golgi vesicle-mediated transport"/>
    <property type="evidence" value="ECO:0007669"/>
    <property type="project" value="TreeGrafter"/>
</dbReference>
<feature type="domain" description="Coatomer beta subunit appendage platform" evidence="13">
    <location>
        <begin position="862"/>
        <end position="988"/>
    </location>
</feature>
<feature type="domain" description="Coatomer beta subunit C-terminal" evidence="12">
    <location>
        <begin position="710"/>
        <end position="855"/>
    </location>
</feature>
<comment type="function">
    <text evidence="10">The coatomer is a cytosolic protein complex that binds to dilysine motifs and reversibly associates with Golgi non-clathrin-coated vesicles, which further mediate biosynthetic protein transport from the ER, via the Golgi up to the trans Golgi network. Coatomer complex is required for budding from Golgi membranes, and is essential for the retrograde Golgi-to-ER transport of dilysine-tagged proteins.</text>
</comment>
<dbReference type="Pfam" id="PF14806">
    <property type="entry name" value="Coatomer_b_Cpla"/>
    <property type="match status" value="1"/>
</dbReference>
<dbReference type="OrthoDB" id="10261439at2759"/>
<comment type="subunit">
    <text evidence="10">Oligomeric complex that consists of at least the alpha, beta, beta', gamma, delta, epsilon and zeta subunits.</text>
</comment>
<keyword evidence="15" id="KW-1185">Reference proteome</keyword>
<keyword evidence="4" id="KW-0677">Repeat</keyword>
<evidence type="ECO:0000256" key="2">
    <source>
        <dbReference type="ARBA" id="ARBA00022448"/>
    </source>
</evidence>
<dbReference type="InterPro" id="IPR016024">
    <property type="entry name" value="ARM-type_fold"/>
</dbReference>
<comment type="caution">
    <text evidence="14">The sequence shown here is derived from an EMBL/GenBank/DDBJ whole genome shotgun (WGS) entry which is preliminary data.</text>
</comment>
<keyword evidence="7 10" id="KW-0333">Golgi apparatus</keyword>
<keyword evidence="5 10" id="KW-0931">ER-Golgi transport</keyword>
<feature type="domain" description="Clathrin/coatomer adaptor adaptin-like N-terminal" evidence="11">
    <location>
        <begin position="41"/>
        <end position="511"/>
    </location>
</feature>
<dbReference type="EMBL" id="VRMN01000001">
    <property type="protein sequence ID" value="KAA8499866.1"/>
    <property type="molecule type" value="Genomic_DNA"/>
</dbReference>
<dbReference type="OMA" id="IYKNFDW"/>
<reference evidence="15" key="1">
    <citation type="journal article" date="2019" name="Nat. Commun.">
        <title>Expansion of phycobilisome linker gene families in mesophilic red algae.</title>
        <authorList>
            <person name="Lee J."/>
            <person name="Kim D."/>
            <person name="Bhattacharya D."/>
            <person name="Yoon H.S."/>
        </authorList>
    </citation>
    <scope>NUCLEOTIDE SEQUENCE [LARGE SCALE GENOMIC DNA]</scope>
    <source>
        <strain evidence="15">CCMP 1328</strain>
    </source>
</reference>
<evidence type="ECO:0000313" key="15">
    <source>
        <dbReference type="Proteomes" id="UP000324585"/>
    </source>
</evidence>
<sequence>MASAASALEKQCTLLINVDVASVLGSKGGDKSAVATGGVDLQELRKALESQDMATKMDGLKKILLLHLNGEKMDSMLMSVIRYVLPHEDAHMRKLGLYFLETVDKKGPDGNMLPEMILVVNMIRNDLVHPNEYTRGCALRFCCKLNDAQLLEPLVPSIRQNLEHRHSYVRRNAVLAVHYVFKQFEFLVPDAPELLEEFLRNEGDLSCKRNALTMLMDCDRDRAVLYLHENIQQVPLWSETMQLCSLELIKQVCRQNPAEKGKYMQVIFALLNASSAAVVYQSAMTLISMSSAPTAVRASAQCFCMLLASQSDQNVKLILLDRLLELRKGYAHVLQELVMDVLRALTTPNMDIRRKCLSLVTSLVTNRNVDDVVEALKKELVKTQAEMSMGGSRTGSVASDAVTAAARSAETAVADAYRQLLVKTVHGISLKFKSVVPVVLNILADFLSGVLGAGSSADVVVFMREVCELHPHLRPAVLDKLLAAMKNPVAAPAVARGIIWILGEYSAAPAEIRNAFTSLVGLLGPFPLRPDLPAAAAGEAEETAPTASLPVVKKTPAVLADGTYATQIAESTVASAGTLGAAGPSVRQLVLGGDYFLGVALCSALTKLAVRLGLIENAPPEVVHKVKAEAMLACASLITYGRFPGAAATIDEGSVARLVSCIRLLNNEISPGMFLASSRDVFVALVADKKRKDQKLAEEQAVKNRVGAEQLIDFEILRSRRIQGGVEDVTGGEGDMASALTGVSSASASAAGGSPSSSAFSLGRVMQLTGMSDPLYAEAHVLVNAYDILLDVTVINKTSKTLQAVTLELATMGDLRLCERPAQLTLAPGDQKSIRANIKVSSSDTGVIFGNLVYDIAGAGGDSGCIILNDIHIDIMDYIRPGEVSDVAFRAMWAEFEWENKVVVNTQITDLAEYLDYILASTNMKCLTLRGMENESGFLAANLYATSVFGEDALVNISAEKAKDGSLAGYVRIRSKTQGIALSLGDKVTLKQASKS</sequence>
<dbReference type="InterPro" id="IPR029446">
    <property type="entry name" value="COPB1_appendage_platform_dom"/>
</dbReference>
<evidence type="ECO:0000256" key="4">
    <source>
        <dbReference type="ARBA" id="ARBA00022737"/>
    </source>
</evidence>
<dbReference type="AlphaFoldDB" id="A0A5J4Z7Z2"/>
<dbReference type="InterPro" id="IPR011989">
    <property type="entry name" value="ARM-like"/>
</dbReference>
<dbReference type="InterPro" id="IPR002553">
    <property type="entry name" value="Clathrin/coatomer_adapt-like_N"/>
</dbReference>
<evidence type="ECO:0000256" key="7">
    <source>
        <dbReference type="ARBA" id="ARBA00023034"/>
    </source>
</evidence>
<evidence type="ECO:0000256" key="5">
    <source>
        <dbReference type="ARBA" id="ARBA00022892"/>
    </source>
</evidence>
<dbReference type="GO" id="GO:0006886">
    <property type="term" value="P:intracellular protein transport"/>
    <property type="evidence" value="ECO:0007669"/>
    <property type="project" value="InterPro"/>
</dbReference>
<dbReference type="Proteomes" id="UP000324585">
    <property type="component" value="Unassembled WGS sequence"/>
</dbReference>
<dbReference type="Pfam" id="PF07718">
    <property type="entry name" value="Coatamer_beta_C"/>
    <property type="match status" value="1"/>
</dbReference>
<evidence type="ECO:0000256" key="10">
    <source>
        <dbReference type="PIRNR" id="PIRNR005727"/>
    </source>
</evidence>
<accession>A0A5J4Z7Z2</accession>
<keyword evidence="8 10" id="KW-0472">Membrane</keyword>
<keyword evidence="3 10" id="KW-0963">Cytoplasm</keyword>
<keyword evidence="2 10" id="KW-0813">Transport</keyword>
<evidence type="ECO:0000259" key="12">
    <source>
        <dbReference type="Pfam" id="PF07718"/>
    </source>
</evidence>
<evidence type="ECO:0000256" key="6">
    <source>
        <dbReference type="ARBA" id="ARBA00022927"/>
    </source>
</evidence>
<dbReference type="SUPFAM" id="SSF48371">
    <property type="entry name" value="ARM repeat"/>
    <property type="match status" value="1"/>
</dbReference>
<keyword evidence="6 10" id="KW-0653">Protein transport</keyword>
<evidence type="ECO:0000259" key="13">
    <source>
        <dbReference type="Pfam" id="PF14806"/>
    </source>
</evidence>
<evidence type="ECO:0000259" key="11">
    <source>
        <dbReference type="Pfam" id="PF01602"/>
    </source>
</evidence>
<dbReference type="PIRSF" id="PIRSF005727">
    <property type="entry name" value="Coatomer_beta_subunit"/>
    <property type="match status" value="1"/>
</dbReference>
<evidence type="ECO:0000313" key="14">
    <source>
        <dbReference type="EMBL" id="KAA8499866.1"/>
    </source>
</evidence>
<organism evidence="14 15">
    <name type="scientific">Porphyridium purpureum</name>
    <name type="common">Red alga</name>
    <name type="synonym">Porphyridium cruentum</name>
    <dbReference type="NCBI Taxonomy" id="35688"/>
    <lineage>
        <taxon>Eukaryota</taxon>
        <taxon>Rhodophyta</taxon>
        <taxon>Bangiophyceae</taxon>
        <taxon>Porphyridiales</taxon>
        <taxon>Porphyridiaceae</taxon>
        <taxon>Porphyridium</taxon>
    </lineage>
</organism>
<evidence type="ECO:0000256" key="3">
    <source>
        <dbReference type="ARBA" id="ARBA00022490"/>
    </source>
</evidence>
<dbReference type="GO" id="GO:0000139">
    <property type="term" value="C:Golgi membrane"/>
    <property type="evidence" value="ECO:0007669"/>
    <property type="project" value="UniProtKB-SubCell"/>
</dbReference>
<dbReference type="Gene3D" id="1.25.10.10">
    <property type="entry name" value="Leucine-rich Repeat Variant"/>
    <property type="match status" value="1"/>
</dbReference>
<dbReference type="InterPro" id="IPR016460">
    <property type="entry name" value="COPB1"/>
</dbReference>
<name>A0A5J4Z7Z2_PORPP</name>
<dbReference type="GO" id="GO:0006888">
    <property type="term" value="P:endoplasmic reticulum to Golgi vesicle-mediated transport"/>
    <property type="evidence" value="ECO:0007669"/>
    <property type="project" value="TreeGrafter"/>
</dbReference>
<evidence type="ECO:0000256" key="1">
    <source>
        <dbReference type="ARBA" id="ARBA00004255"/>
    </source>
</evidence>
<protein>
    <recommendedName>
        <fullName evidence="10">Coatomer subunit beta</fullName>
    </recommendedName>
    <alternativeName>
        <fullName evidence="10">Beta-coat protein</fullName>
    </alternativeName>
</protein>
<dbReference type="PANTHER" id="PTHR10635">
    <property type="entry name" value="COATOMER SUBUNIT BETA"/>
    <property type="match status" value="1"/>
</dbReference>
<dbReference type="PANTHER" id="PTHR10635:SF0">
    <property type="entry name" value="COATOMER SUBUNIT BETA"/>
    <property type="match status" value="1"/>
</dbReference>
<dbReference type="Pfam" id="PF01602">
    <property type="entry name" value="Adaptin_N"/>
    <property type="match status" value="1"/>
</dbReference>